<evidence type="ECO:0000313" key="3">
    <source>
        <dbReference type="EMBL" id="CAG8446234.1"/>
    </source>
</evidence>
<accession>A0A9N8YT88</accession>
<sequence length="369" mass="40843">MDLIYFQIFLSSIIENLQQHYSFMATDNKTALTEHFAHKILTEYLEAKGFKVTRHAYGLKTAFRAEFENRVDGSSANDKVRTVSFNSEYDALPGIGHACGHNLIAISGVAAAYGVKQALKSLKMPGKVVLFGTPAEETIFGKIMLLEAGAYDDVDICLMIHPSNQDNIGAAFLALVDVDIEYFGRASHASAAPWNGKNALDAAILAYTSVSLLRQQILPSDRQRDQLAKLRQRVESCFITAAASTGCKYKITWGHEVNDVLTNLKLGNKYAKHMNDYGVDFPYDPLSSAGSTDMGNVSYRVPSIHSRISLGTKNGIHTPEFEKDAKTIEAHTRIIRASKCLALTALDVITDDQFYKDVYDEFVRVKPKL</sequence>
<name>A0A9N8YT88_9GLOM</name>
<dbReference type="SUPFAM" id="SSF55031">
    <property type="entry name" value="Bacterial exopeptidase dimerisation domain"/>
    <property type="match status" value="1"/>
</dbReference>
<organism evidence="3 4">
    <name type="scientific">Ambispora gerdemannii</name>
    <dbReference type="NCBI Taxonomy" id="144530"/>
    <lineage>
        <taxon>Eukaryota</taxon>
        <taxon>Fungi</taxon>
        <taxon>Fungi incertae sedis</taxon>
        <taxon>Mucoromycota</taxon>
        <taxon>Glomeromycotina</taxon>
        <taxon>Glomeromycetes</taxon>
        <taxon>Archaeosporales</taxon>
        <taxon>Ambisporaceae</taxon>
        <taxon>Ambispora</taxon>
    </lineage>
</organism>
<dbReference type="Pfam" id="PF01546">
    <property type="entry name" value="Peptidase_M20"/>
    <property type="match status" value="1"/>
</dbReference>
<reference evidence="3" key="1">
    <citation type="submission" date="2021-06" db="EMBL/GenBank/DDBJ databases">
        <authorList>
            <person name="Kallberg Y."/>
            <person name="Tangrot J."/>
            <person name="Rosling A."/>
        </authorList>
    </citation>
    <scope>NUCLEOTIDE SEQUENCE</scope>
    <source>
        <strain evidence="3">MT106</strain>
    </source>
</reference>
<evidence type="ECO:0000256" key="2">
    <source>
        <dbReference type="PIRNR" id="PIRNR037226"/>
    </source>
</evidence>
<dbReference type="EMBL" id="CAJVPL010000098">
    <property type="protein sequence ID" value="CAG8446234.1"/>
    <property type="molecule type" value="Genomic_DNA"/>
</dbReference>
<gene>
    <name evidence="3" type="ORF">AGERDE_LOCUS1431</name>
</gene>
<dbReference type="InterPro" id="IPR052030">
    <property type="entry name" value="Peptidase_M20/M20A_hydrolases"/>
</dbReference>
<dbReference type="InterPro" id="IPR036264">
    <property type="entry name" value="Bact_exopeptidase_dim_dom"/>
</dbReference>
<dbReference type="Proteomes" id="UP000789831">
    <property type="component" value="Unassembled WGS sequence"/>
</dbReference>
<keyword evidence="4" id="KW-1185">Reference proteome</keyword>
<comment type="caution">
    <text evidence="3">The sequence shown here is derived from an EMBL/GenBank/DDBJ whole genome shotgun (WGS) entry which is preliminary data.</text>
</comment>
<comment type="similarity">
    <text evidence="1 2">Belongs to the peptidase M20A family.</text>
</comment>
<dbReference type="OrthoDB" id="6119954at2759"/>
<dbReference type="Gene3D" id="3.40.630.10">
    <property type="entry name" value="Zn peptidases"/>
    <property type="match status" value="2"/>
</dbReference>
<dbReference type="PANTHER" id="PTHR30575:SF0">
    <property type="entry name" value="XAA-ARG DIPEPTIDASE"/>
    <property type="match status" value="1"/>
</dbReference>
<dbReference type="CDD" id="cd05672">
    <property type="entry name" value="M20_ACY1L2-like"/>
    <property type="match status" value="1"/>
</dbReference>
<dbReference type="PIRSF" id="PIRSF037226">
    <property type="entry name" value="Amidohydrolase_ACY1L2_prd"/>
    <property type="match status" value="1"/>
</dbReference>
<evidence type="ECO:0000313" key="4">
    <source>
        <dbReference type="Proteomes" id="UP000789831"/>
    </source>
</evidence>
<dbReference type="AlphaFoldDB" id="A0A9N8YT88"/>
<evidence type="ECO:0000256" key="1">
    <source>
        <dbReference type="ARBA" id="ARBA00006247"/>
    </source>
</evidence>
<dbReference type="InterPro" id="IPR017144">
    <property type="entry name" value="Xaa-Arg_dipeptidase"/>
</dbReference>
<dbReference type="GO" id="GO:0016805">
    <property type="term" value="F:dipeptidase activity"/>
    <property type="evidence" value="ECO:0007669"/>
    <property type="project" value="InterPro"/>
</dbReference>
<dbReference type="SUPFAM" id="SSF53187">
    <property type="entry name" value="Zn-dependent exopeptidases"/>
    <property type="match status" value="1"/>
</dbReference>
<dbReference type="InterPro" id="IPR002933">
    <property type="entry name" value="Peptidase_M20"/>
</dbReference>
<dbReference type="PANTHER" id="PTHR30575">
    <property type="entry name" value="PEPTIDASE M20"/>
    <property type="match status" value="1"/>
</dbReference>
<proteinExistence type="inferred from homology"/>
<protein>
    <recommendedName>
        <fullName evidence="2">Peptidase M20 domain-containing protein 2</fullName>
    </recommendedName>
</protein>